<protein>
    <recommendedName>
        <fullName evidence="2">PAS domain-containing protein</fullName>
    </recommendedName>
</protein>
<evidence type="ECO:0000313" key="3">
    <source>
        <dbReference type="EMBL" id="ACL62769.1"/>
    </source>
</evidence>
<gene>
    <name evidence="3" type="ordered locus">Mnod_8712</name>
</gene>
<evidence type="ECO:0000313" key="4">
    <source>
        <dbReference type="Proteomes" id="UP000008207"/>
    </source>
</evidence>
<dbReference type="Proteomes" id="UP000008207">
    <property type="component" value="Plasmid pMNOD01"/>
</dbReference>
<dbReference type="SUPFAM" id="SSF55785">
    <property type="entry name" value="PYP-like sensor domain (PAS domain)"/>
    <property type="match status" value="1"/>
</dbReference>
<dbReference type="HOGENOM" id="CLU_1935581_0_0_5"/>
<reference evidence="4" key="1">
    <citation type="submission" date="2009-01" db="EMBL/GenBank/DDBJ databases">
        <title>Complete sequence of plasmid 1 of Methylobacterium nodulans ORS 2060.</title>
        <authorList>
            <consortium name="US DOE Joint Genome Institute"/>
            <person name="Lucas S."/>
            <person name="Copeland A."/>
            <person name="Lapidus A."/>
            <person name="Glavina del Rio T."/>
            <person name="Dalin E."/>
            <person name="Tice H."/>
            <person name="Bruce D."/>
            <person name="Goodwin L."/>
            <person name="Pitluck S."/>
            <person name="Sims D."/>
            <person name="Brettin T."/>
            <person name="Detter J.C."/>
            <person name="Han C."/>
            <person name="Larimer F."/>
            <person name="Land M."/>
            <person name="Hauser L."/>
            <person name="Kyrpides N."/>
            <person name="Ivanova N."/>
            <person name="Marx C.J."/>
            <person name="Richardson P."/>
        </authorList>
    </citation>
    <scope>NUCLEOTIDE SEQUENCE [LARGE SCALE GENOMIC DNA]</scope>
    <source>
        <strain evidence="4">LMG 21967 / CNCM I-2342 / ORS 2060</strain>
        <plasmid evidence="4">Plasmid pMNOD01</plasmid>
    </source>
</reference>
<dbReference type="InterPro" id="IPR000014">
    <property type="entry name" value="PAS"/>
</dbReference>
<evidence type="ECO:0000256" key="1">
    <source>
        <dbReference type="SAM" id="MobiDB-lite"/>
    </source>
</evidence>
<dbReference type="RefSeq" id="WP_015934300.1">
    <property type="nucleotide sequence ID" value="NC_011892.1"/>
</dbReference>
<dbReference type="EMBL" id="CP001350">
    <property type="protein sequence ID" value="ACL62769.1"/>
    <property type="molecule type" value="Genomic_DNA"/>
</dbReference>
<dbReference type="Gene3D" id="3.30.450.20">
    <property type="entry name" value="PAS domain"/>
    <property type="match status" value="1"/>
</dbReference>
<dbReference type="AlphaFoldDB" id="B8IWH9"/>
<feature type="domain" description="PAS" evidence="2">
    <location>
        <begin position="2"/>
        <end position="58"/>
    </location>
</feature>
<proteinExistence type="predicted"/>
<keyword evidence="4" id="KW-1185">Reference proteome</keyword>
<name>B8IWH9_METNO</name>
<dbReference type="NCBIfam" id="TIGR00229">
    <property type="entry name" value="sensory_box"/>
    <property type="match status" value="1"/>
</dbReference>
<keyword evidence="3" id="KW-0614">Plasmid</keyword>
<evidence type="ECO:0000259" key="2">
    <source>
        <dbReference type="PROSITE" id="PS50112"/>
    </source>
</evidence>
<organism evidence="3 4">
    <name type="scientific">Methylobacterium nodulans (strain LMG 21967 / CNCM I-2342 / ORS 2060)</name>
    <dbReference type="NCBI Taxonomy" id="460265"/>
    <lineage>
        <taxon>Bacteria</taxon>
        <taxon>Pseudomonadati</taxon>
        <taxon>Pseudomonadota</taxon>
        <taxon>Alphaproteobacteria</taxon>
        <taxon>Hyphomicrobiales</taxon>
        <taxon>Methylobacteriaceae</taxon>
        <taxon>Methylobacterium</taxon>
    </lineage>
</organism>
<sequence length="130" mass="14027">MEFSRFTDIVQIASADAVVAAGQDSIIRLENPGAVGIFGYSEAEVVGHSLDIVTLERPGVSRRESFHLTMTTRESRYGEGAHLPVPDLCKGRRQISLEVRTTSKPPWGLLGGTGRNCTGRPATLSAESTR</sequence>
<dbReference type="PROSITE" id="PS50112">
    <property type="entry name" value="PAS"/>
    <property type="match status" value="1"/>
</dbReference>
<dbReference type="KEGG" id="mno:Mnod_8712"/>
<geneLocation type="plasmid" evidence="3 4">
    <name>pMNOD01</name>
</geneLocation>
<feature type="region of interest" description="Disordered" evidence="1">
    <location>
        <begin position="106"/>
        <end position="130"/>
    </location>
</feature>
<accession>B8IWH9</accession>
<dbReference type="InterPro" id="IPR035965">
    <property type="entry name" value="PAS-like_dom_sf"/>
</dbReference>
<dbReference type="OrthoDB" id="341208at2"/>